<sequence>MDALSIEQSTRVELVLAHIYVLQVKREIARGLHTGARGKQVSWDSAGDMRATQVALISKAFNHECPGLLLNLLLDWNTGATLVSTPFLDNVCAKYLTDTASIRDSLDAGRRIYDLVISEAWVNRGSRTTGFIDALWAADNFEVAMRALAELQQLEGGVGDSIISSLAIQLMQCASMASNMPVASQIFDRYKPWLNRSPVAYNVLLHPKALAYDIPGVVAIPKRMRTNDVYPDAVTWTTIMSGICLNSRIEAAMKLFALHLDFLPQRRSNDVLSNDDILYAPMRGFILDAPNLWQQWYANNTKPYSIYSYFANLLRGMAAQYQEPLASGRRSRRPTDSSMTVPWLPTLATHKMLLKHLGRAHHIQEITAYYALFKQHWPHQYSQWSGSKGRTGDDSGLRGIERLVRGYLAQNMSELRNVYGLGSAVCVSTSPYYYDYCERIQDLASKPCVLDSIAKSRPDRIVFNKSLVAYALNSDIRSILGLMEKHPELHDIATWTELVRCILTQIQASPGDARMLQPLASADWLTFILDLEQRLALRGIWFTQVTFGQITQSAVQRPDIIAVPRIVKYMSTNTSDRFNIGMSRMVLNLEYPFDLKCAFVKSTLGDSVGVRPDHKLLALVVRMARSKADVEGLPEIVDLFEQKYGIEQKYVDCDYLAELCMQLGAFDKLRYWIGARFARLKLLPNGTADSVAMI</sequence>
<gene>
    <name evidence="1" type="ORF">GGI19_004911</name>
</gene>
<dbReference type="InterPro" id="IPR011990">
    <property type="entry name" value="TPR-like_helical_dom_sf"/>
</dbReference>
<accession>A0A9W8GT77</accession>
<proteinExistence type="predicted"/>
<reference evidence="1" key="1">
    <citation type="submission" date="2022-07" db="EMBL/GenBank/DDBJ databases">
        <title>Phylogenomic reconstructions and comparative analyses of Kickxellomycotina fungi.</title>
        <authorList>
            <person name="Reynolds N.K."/>
            <person name="Stajich J.E."/>
            <person name="Barry K."/>
            <person name="Grigoriev I.V."/>
            <person name="Crous P."/>
            <person name="Smith M.E."/>
        </authorList>
    </citation>
    <scope>NUCLEOTIDE SEQUENCE</scope>
    <source>
        <strain evidence="1">BCRC 34297</strain>
    </source>
</reference>
<dbReference type="EMBL" id="JANBUH010000499">
    <property type="protein sequence ID" value="KAJ2750771.1"/>
    <property type="molecule type" value="Genomic_DNA"/>
</dbReference>
<dbReference type="Proteomes" id="UP001140011">
    <property type="component" value="Unassembled WGS sequence"/>
</dbReference>
<dbReference type="Gene3D" id="1.25.40.10">
    <property type="entry name" value="Tetratricopeptide repeat domain"/>
    <property type="match status" value="1"/>
</dbReference>
<evidence type="ECO:0000313" key="1">
    <source>
        <dbReference type="EMBL" id="KAJ2750771.1"/>
    </source>
</evidence>
<name>A0A9W8GT77_9FUNG</name>
<comment type="caution">
    <text evidence="1">The sequence shown here is derived from an EMBL/GenBank/DDBJ whole genome shotgun (WGS) entry which is preliminary data.</text>
</comment>
<dbReference type="AlphaFoldDB" id="A0A9W8GT77"/>
<keyword evidence="2" id="KW-1185">Reference proteome</keyword>
<organism evidence="1 2">
    <name type="scientific">Coemansia pectinata</name>
    <dbReference type="NCBI Taxonomy" id="1052879"/>
    <lineage>
        <taxon>Eukaryota</taxon>
        <taxon>Fungi</taxon>
        <taxon>Fungi incertae sedis</taxon>
        <taxon>Zoopagomycota</taxon>
        <taxon>Kickxellomycotina</taxon>
        <taxon>Kickxellomycetes</taxon>
        <taxon>Kickxellales</taxon>
        <taxon>Kickxellaceae</taxon>
        <taxon>Coemansia</taxon>
    </lineage>
</organism>
<evidence type="ECO:0000313" key="2">
    <source>
        <dbReference type="Proteomes" id="UP001140011"/>
    </source>
</evidence>
<protein>
    <submittedName>
        <fullName evidence="1">Uncharacterized protein</fullName>
    </submittedName>
</protein>
<dbReference type="OrthoDB" id="185373at2759"/>